<accession>A0A5B9QD32</accession>
<keyword evidence="6" id="KW-1185">Reference proteome</keyword>
<dbReference type="Pfam" id="PF13407">
    <property type="entry name" value="Peripla_BP_4"/>
    <property type="match status" value="1"/>
</dbReference>
<protein>
    <submittedName>
        <fullName evidence="5">D-allose-binding periplasmic protein</fullName>
    </submittedName>
</protein>
<dbReference type="InterPro" id="IPR025997">
    <property type="entry name" value="SBP_2_dom"/>
</dbReference>
<dbReference type="InterPro" id="IPR028082">
    <property type="entry name" value="Peripla_BP_I"/>
</dbReference>
<evidence type="ECO:0000256" key="2">
    <source>
        <dbReference type="ARBA" id="ARBA00007639"/>
    </source>
</evidence>
<organism evidence="5 6">
    <name type="scientific">Bythopirellula goksoeyrii</name>
    <dbReference type="NCBI Taxonomy" id="1400387"/>
    <lineage>
        <taxon>Bacteria</taxon>
        <taxon>Pseudomonadati</taxon>
        <taxon>Planctomycetota</taxon>
        <taxon>Planctomycetia</taxon>
        <taxon>Pirellulales</taxon>
        <taxon>Lacipirellulaceae</taxon>
        <taxon>Bythopirellula</taxon>
    </lineage>
</organism>
<feature type="domain" description="Periplasmic binding protein" evidence="4">
    <location>
        <begin position="42"/>
        <end position="296"/>
    </location>
</feature>
<dbReference type="PANTHER" id="PTHR46847">
    <property type="entry name" value="D-ALLOSE-BINDING PERIPLASMIC PROTEIN-RELATED"/>
    <property type="match status" value="1"/>
</dbReference>
<comment type="similarity">
    <text evidence="2">Belongs to the bacterial solute-binding protein 2 family.</text>
</comment>
<sequence length="345" mass="37652">MKIERIALLAILVAASVGVMLYRTTVYDRPKTTVQPKFAVITGGSGPYWQAIASGVQSAARDLDAEVDVRMPDHDEDLEAQSKIITDLLGNQYDGVAVSPLDAEAQTRSINRLADHLFVVTIDSDAPLSARLGYVGASNFAAGTKCAELTKEAVPEGGMVAVLLANLSKSNMKDRKSGFAQNLIGGDDDEATSNDTYEIVDFLIDEGDSERCANQIRQVLKEHDDLACIVGLNSRHGPILLSVLKEENKLGDIKLITFDTPEETLTGVEQGHIFATIAQDPYQYGYEAIRLLTSYCNRPKEMLPPPGLESSMNIKIKVVRAEDVASFRADWQKRTQEKPIPAKPS</sequence>
<dbReference type="PANTHER" id="PTHR46847:SF1">
    <property type="entry name" value="D-ALLOSE-BINDING PERIPLASMIC PROTEIN-RELATED"/>
    <property type="match status" value="1"/>
</dbReference>
<evidence type="ECO:0000259" key="4">
    <source>
        <dbReference type="Pfam" id="PF13407"/>
    </source>
</evidence>
<evidence type="ECO:0000256" key="3">
    <source>
        <dbReference type="ARBA" id="ARBA00022729"/>
    </source>
</evidence>
<dbReference type="OrthoDB" id="569491at2"/>
<keyword evidence="3" id="KW-0732">Signal</keyword>
<evidence type="ECO:0000313" key="6">
    <source>
        <dbReference type="Proteomes" id="UP000323917"/>
    </source>
</evidence>
<dbReference type="GO" id="GO:0030313">
    <property type="term" value="C:cell envelope"/>
    <property type="evidence" value="ECO:0007669"/>
    <property type="project" value="UniProtKB-SubCell"/>
</dbReference>
<evidence type="ECO:0000256" key="1">
    <source>
        <dbReference type="ARBA" id="ARBA00004196"/>
    </source>
</evidence>
<dbReference type="GO" id="GO:0030246">
    <property type="term" value="F:carbohydrate binding"/>
    <property type="evidence" value="ECO:0007669"/>
    <property type="project" value="UniProtKB-ARBA"/>
</dbReference>
<dbReference type="EMBL" id="CP042913">
    <property type="protein sequence ID" value="QEG35402.1"/>
    <property type="molecule type" value="Genomic_DNA"/>
</dbReference>
<comment type="subcellular location">
    <subcellularLocation>
        <location evidence="1">Cell envelope</location>
    </subcellularLocation>
</comment>
<gene>
    <name evidence="5" type="primary">alsB_1</name>
    <name evidence="5" type="ORF">Pr1d_27010</name>
</gene>
<dbReference type="Gene3D" id="3.40.50.2300">
    <property type="match status" value="2"/>
</dbReference>
<dbReference type="Proteomes" id="UP000323917">
    <property type="component" value="Chromosome"/>
</dbReference>
<dbReference type="KEGG" id="bgok:Pr1d_27010"/>
<reference evidence="5 6" key="1">
    <citation type="submission" date="2019-08" db="EMBL/GenBank/DDBJ databases">
        <title>Deep-cultivation of Planctomycetes and their phenomic and genomic characterization uncovers novel biology.</title>
        <authorList>
            <person name="Wiegand S."/>
            <person name="Jogler M."/>
            <person name="Boedeker C."/>
            <person name="Pinto D."/>
            <person name="Vollmers J."/>
            <person name="Rivas-Marin E."/>
            <person name="Kohn T."/>
            <person name="Peeters S.H."/>
            <person name="Heuer A."/>
            <person name="Rast P."/>
            <person name="Oberbeckmann S."/>
            <person name="Bunk B."/>
            <person name="Jeske O."/>
            <person name="Meyerdierks A."/>
            <person name="Storesund J.E."/>
            <person name="Kallscheuer N."/>
            <person name="Luecker S."/>
            <person name="Lage O.M."/>
            <person name="Pohl T."/>
            <person name="Merkel B.J."/>
            <person name="Hornburger P."/>
            <person name="Mueller R.-W."/>
            <person name="Bruemmer F."/>
            <person name="Labrenz M."/>
            <person name="Spormann A.M."/>
            <person name="Op den Camp H."/>
            <person name="Overmann J."/>
            <person name="Amann R."/>
            <person name="Jetten M.S.M."/>
            <person name="Mascher T."/>
            <person name="Medema M.H."/>
            <person name="Devos D.P."/>
            <person name="Kaster A.-K."/>
            <person name="Ovreas L."/>
            <person name="Rohde M."/>
            <person name="Galperin M.Y."/>
            <person name="Jogler C."/>
        </authorList>
    </citation>
    <scope>NUCLEOTIDE SEQUENCE [LARGE SCALE GENOMIC DNA]</scope>
    <source>
        <strain evidence="5 6">Pr1d</strain>
    </source>
</reference>
<proteinExistence type="inferred from homology"/>
<dbReference type="SUPFAM" id="SSF53822">
    <property type="entry name" value="Periplasmic binding protein-like I"/>
    <property type="match status" value="1"/>
</dbReference>
<dbReference type="AlphaFoldDB" id="A0A5B9QD32"/>
<evidence type="ECO:0000313" key="5">
    <source>
        <dbReference type="EMBL" id="QEG35402.1"/>
    </source>
</evidence>
<dbReference type="RefSeq" id="WP_148073919.1">
    <property type="nucleotide sequence ID" value="NZ_CP042913.1"/>
</dbReference>
<name>A0A5B9QD32_9BACT</name>